<keyword evidence="6 7" id="KW-0414">Isoprene biosynthesis</keyword>
<reference evidence="8" key="1">
    <citation type="submission" date="2022-09" db="EMBL/GenBank/DDBJ databases">
        <title>The complete genome of Acidovorax sp. 5MLIR.</title>
        <authorList>
            <person name="Liu L."/>
            <person name="Yue J."/>
            <person name="Yang F."/>
            <person name="Yuan J."/>
            <person name="Li L."/>
        </authorList>
    </citation>
    <scope>NUCLEOTIDE SEQUENCE</scope>
    <source>
        <strain evidence="8">5MLIR</strain>
    </source>
</reference>
<gene>
    <name evidence="7 8" type="primary">ispD</name>
    <name evidence="8" type="ORF">M9799_01830</name>
</gene>
<dbReference type="HAMAP" id="MF_00108">
    <property type="entry name" value="IspD"/>
    <property type="match status" value="1"/>
</dbReference>
<dbReference type="Gene3D" id="3.90.550.10">
    <property type="entry name" value="Spore Coat Polysaccharide Biosynthesis Protein SpsA, Chain A"/>
    <property type="match status" value="1"/>
</dbReference>
<dbReference type="EMBL" id="CP106881">
    <property type="protein sequence ID" value="UYG52010.1"/>
    <property type="molecule type" value="Genomic_DNA"/>
</dbReference>
<evidence type="ECO:0000256" key="7">
    <source>
        <dbReference type="HAMAP-Rule" id="MF_00108"/>
    </source>
</evidence>
<dbReference type="PROSITE" id="PS01295">
    <property type="entry name" value="ISPD"/>
    <property type="match status" value="1"/>
</dbReference>
<evidence type="ECO:0000256" key="6">
    <source>
        <dbReference type="ARBA" id="ARBA00023229"/>
    </source>
</evidence>
<evidence type="ECO:0000256" key="5">
    <source>
        <dbReference type="ARBA" id="ARBA00022695"/>
    </source>
</evidence>
<dbReference type="PANTHER" id="PTHR32125:SF4">
    <property type="entry name" value="2-C-METHYL-D-ERYTHRITOL 4-PHOSPHATE CYTIDYLYLTRANSFERASE, CHLOROPLASTIC"/>
    <property type="match status" value="1"/>
</dbReference>
<dbReference type="InterPro" id="IPR034683">
    <property type="entry name" value="IspD/TarI"/>
</dbReference>
<dbReference type="SUPFAM" id="SSF53448">
    <property type="entry name" value="Nucleotide-diphospho-sugar transferases"/>
    <property type="match status" value="1"/>
</dbReference>
<comment type="pathway">
    <text evidence="2 7">Isoprenoid biosynthesis; isopentenyl diphosphate biosynthesis via DXP pathway; isopentenyl diphosphate from 1-deoxy-D-xylulose 5-phosphate: step 2/6.</text>
</comment>
<feature type="site" description="Transition state stabilizer" evidence="7">
    <location>
        <position position="50"/>
    </location>
</feature>
<dbReference type="InterPro" id="IPR050088">
    <property type="entry name" value="IspD/TarI_cytidylyltransf_bact"/>
</dbReference>
<organism evidence="8 9">
    <name type="scientific">Comamonas endophytica</name>
    <dbReference type="NCBI Taxonomy" id="2949090"/>
    <lineage>
        <taxon>Bacteria</taxon>
        <taxon>Pseudomonadati</taxon>
        <taxon>Pseudomonadota</taxon>
        <taxon>Betaproteobacteria</taxon>
        <taxon>Burkholderiales</taxon>
        <taxon>Comamonadaceae</taxon>
        <taxon>Comamonas</taxon>
    </lineage>
</organism>
<feature type="site" description="Positions MEP for the nucleophilic attack" evidence="7">
    <location>
        <position position="241"/>
    </location>
</feature>
<sequence length="262" mass="26962">MTDLLPPSIDPSAKAANPQDKAAARLWAFVPCAGVGARAVAHGARPDLPKQYQPVAGQPLVLHTLAALAGVTRLAGTLVGVAAGDSFFLQMTAAQPQSWTTAPCGGPTRAETVLGGLAELKARGADDGDWVLVHDAARCLLTPAMVDRLIDACLDDPVGGLLALALPDTLKSARSEGGVPRVAATLERSDKWLAQTPQMFRLGTLRAALGAMGAAATDEASAIEASGRSPRLVAGSAQNFKVTYPEDFALAEAVLQARARVG</sequence>
<protein>
    <recommendedName>
        <fullName evidence="7">2-C-methyl-D-erythritol 4-phosphate cytidylyltransferase</fullName>
        <ecNumber evidence="7">2.7.7.60</ecNumber>
    </recommendedName>
    <alternativeName>
        <fullName evidence="7">4-diphosphocytidyl-2C-methyl-D-erythritol synthase</fullName>
    </alternativeName>
    <alternativeName>
        <fullName evidence="7">MEP cytidylyltransferase</fullName>
        <shortName evidence="7">MCT</shortName>
    </alternativeName>
</protein>
<feature type="site" description="Transition state stabilizer" evidence="7">
    <location>
        <position position="38"/>
    </location>
</feature>
<evidence type="ECO:0000313" key="9">
    <source>
        <dbReference type="Proteomes" id="UP001162800"/>
    </source>
</evidence>
<evidence type="ECO:0000256" key="2">
    <source>
        <dbReference type="ARBA" id="ARBA00004787"/>
    </source>
</evidence>
<dbReference type="Proteomes" id="UP001162800">
    <property type="component" value="Chromosome"/>
</dbReference>
<dbReference type="GO" id="GO:0050518">
    <property type="term" value="F:2-C-methyl-D-erythritol 4-phosphate cytidylyltransferase activity"/>
    <property type="evidence" value="ECO:0007669"/>
    <property type="project" value="UniProtKB-EC"/>
</dbReference>
<comment type="function">
    <text evidence="7">Catalyzes the formation of 4-diphosphocytidyl-2-C-methyl-D-erythritol from CTP and 2-C-methyl-D-erythritol 4-phosphate (MEP).</text>
</comment>
<evidence type="ECO:0000256" key="3">
    <source>
        <dbReference type="ARBA" id="ARBA00009789"/>
    </source>
</evidence>
<proteinExistence type="inferred from homology"/>
<comment type="catalytic activity">
    <reaction evidence="1 7">
        <text>2-C-methyl-D-erythritol 4-phosphate + CTP + H(+) = 4-CDP-2-C-methyl-D-erythritol + diphosphate</text>
        <dbReference type="Rhea" id="RHEA:13429"/>
        <dbReference type="ChEBI" id="CHEBI:15378"/>
        <dbReference type="ChEBI" id="CHEBI:33019"/>
        <dbReference type="ChEBI" id="CHEBI:37563"/>
        <dbReference type="ChEBI" id="CHEBI:57823"/>
        <dbReference type="ChEBI" id="CHEBI:58262"/>
        <dbReference type="EC" id="2.7.7.60"/>
    </reaction>
</comment>
<dbReference type="NCBIfam" id="TIGR00453">
    <property type="entry name" value="ispD"/>
    <property type="match status" value="1"/>
</dbReference>
<evidence type="ECO:0000256" key="1">
    <source>
        <dbReference type="ARBA" id="ARBA00001282"/>
    </source>
</evidence>
<accession>A0ABY6GAF1</accession>
<feature type="site" description="Positions MEP for the nucleophilic attack" evidence="7">
    <location>
        <position position="188"/>
    </location>
</feature>
<dbReference type="RefSeq" id="WP_231044463.1">
    <property type="nucleotide sequence ID" value="NZ_CP106881.1"/>
</dbReference>
<dbReference type="InterPro" id="IPR018294">
    <property type="entry name" value="ISPD_synthase_CS"/>
</dbReference>
<dbReference type="Pfam" id="PF01128">
    <property type="entry name" value="IspD"/>
    <property type="match status" value="1"/>
</dbReference>
<dbReference type="PANTHER" id="PTHR32125">
    <property type="entry name" value="2-C-METHYL-D-ERYTHRITOL 4-PHOSPHATE CYTIDYLYLTRANSFERASE, CHLOROPLASTIC"/>
    <property type="match status" value="1"/>
</dbReference>
<comment type="similarity">
    <text evidence="3 7">Belongs to the IspD/TarI cytidylyltransferase family. IspD subfamily.</text>
</comment>
<name>A0ABY6GAF1_9BURK</name>
<dbReference type="InterPro" id="IPR001228">
    <property type="entry name" value="IspD"/>
</dbReference>
<keyword evidence="5 7" id="KW-0548">Nucleotidyltransferase</keyword>
<dbReference type="EC" id="2.7.7.60" evidence="7"/>
<evidence type="ECO:0000256" key="4">
    <source>
        <dbReference type="ARBA" id="ARBA00022679"/>
    </source>
</evidence>
<dbReference type="InterPro" id="IPR029044">
    <property type="entry name" value="Nucleotide-diphossugar_trans"/>
</dbReference>
<evidence type="ECO:0000313" key="8">
    <source>
        <dbReference type="EMBL" id="UYG52010.1"/>
    </source>
</evidence>
<keyword evidence="4 7" id="KW-0808">Transferase</keyword>
<dbReference type="CDD" id="cd02516">
    <property type="entry name" value="CDP-ME_synthetase"/>
    <property type="match status" value="1"/>
</dbReference>
<keyword evidence="9" id="KW-1185">Reference proteome</keyword>